<dbReference type="STRING" id="36087.A0A077ZD46"/>
<reference evidence="1" key="2">
    <citation type="submission" date="2014-03" db="EMBL/GenBank/DDBJ databases">
        <title>The whipworm genome and dual-species transcriptomics of an intimate host-pathogen interaction.</title>
        <authorList>
            <person name="Foth B.J."/>
            <person name="Tsai I.J."/>
            <person name="Reid A.J."/>
            <person name="Bancroft A.J."/>
            <person name="Nichol S."/>
            <person name="Tracey A."/>
            <person name="Holroyd N."/>
            <person name="Cotton J.A."/>
            <person name="Stanley E.J."/>
            <person name="Zarowiecki M."/>
            <person name="Liu J.Z."/>
            <person name="Huckvale T."/>
            <person name="Cooper P.J."/>
            <person name="Grencis R.K."/>
            <person name="Berriman M."/>
        </authorList>
    </citation>
    <scope>NUCLEOTIDE SEQUENCE [LARGE SCALE GENOMIC DNA]</scope>
</reference>
<dbReference type="Proteomes" id="UP000030665">
    <property type="component" value="Unassembled WGS sequence"/>
</dbReference>
<dbReference type="PANTHER" id="PTHR37984">
    <property type="entry name" value="PROTEIN CBG26694"/>
    <property type="match status" value="1"/>
</dbReference>
<proteinExistence type="predicted"/>
<organism evidence="1 2">
    <name type="scientific">Trichuris trichiura</name>
    <name type="common">Whipworm</name>
    <name type="synonym">Trichocephalus trichiurus</name>
    <dbReference type="NCBI Taxonomy" id="36087"/>
    <lineage>
        <taxon>Eukaryota</taxon>
        <taxon>Metazoa</taxon>
        <taxon>Ecdysozoa</taxon>
        <taxon>Nematoda</taxon>
        <taxon>Enoplea</taxon>
        <taxon>Dorylaimia</taxon>
        <taxon>Trichinellida</taxon>
        <taxon>Trichuridae</taxon>
        <taxon>Trichuris</taxon>
    </lineage>
</organism>
<reference evidence="1" key="1">
    <citation type="submission" date="2014-01" db="EMBL/GenBank/DDBJ databases">
        <authorList>
            <person name="Aslett M."/>
        </authorList>
    </citation>
    <scope>NUCLEOTIDE SEQUENCE</scope>
</reference>
<dbReference type="PANTHER" id="PTHR37984:SF5">
    <property type="entry name" value="PROTEIN NYNRIN-LIKE"/>
    <property type="match status" value="1"/>
</dbReference>
<evidence type="ECO:0000313" key="2">
    <source>
        <dbReference type="Proteomes" id="UP000030665"/>
    </source>
</evidence>
<protein>
    <submittedName>
        <fullName evidence="1">Uncharacterized protein</fullName>
    </submittedName>
</protein>
<dbReference type="AlphaFoldDB" id="A0A077ZD46"/>
<name>A0A077ZD46_TRITR</name>
<sequence>MPLEAFMLEVEPHGHVSPKNNASAMARDLILSKVRTWLMSGWPHKCFSAEFAPFISKRDAFSLQQDNILFGSRLVIPLQLRHEMLRMLHRYH</sequence>
<gene>
    <name evidence="1" type="ORF">TTRE_0000481001</name>
</gene>
<keyword evidence="2" id="KW-1185">Reference proteome</keyword>
<dbReference type="EMBL" id="HG806050">
    <property type="protein sequence ID" value="CDW56530.1"/>
    <property type="molecule type" value="Genomic_DNA"/>
</dbReference>
<accession>A0A077ZD46</accession>
<evidence type="ECO:0000313" key="1">
    <source>
        <dbReference type="EMBL" id="CDW56530.1"/>
    </source>
</evidence>
<dbReference type="InterPro" id="IPR050951">
    <property type="entry name" value="Retrovirus_Pol_polyprotein"/>
</dbReference>
<dbReference type="OrthoDB" id="8038132at2759"/>